<evidence type="ECO:0000313" key="3">
    <source>
        <dbReference type="Proteomes" id="UP000037146"/>
    </source>
</evidence>
<dbReference type="STRING" id="1679170.AC625_15595"/>
<accession>A0A0K9GWX1</accession>
<evidence type="ECO:0008006" key="4">
    <source>
        <dbReference type="Google" id="ProtNLM"/>
    </source>
</evidence>
<name>A0A0K9GWX1_9BACI</name>
<gene>
    <name evidence="2" type="ORF">AC625_15595</name>
</gene>
<protein>
    <recommendedName>
        <fullName evidence="4">YqhR</fullName>
    </recommendedName>
</protein>
<keyword evidence="3" id="KW-1185">Reference proteome</keyword>
<dbReference type="RefSeq" id="WP_049682119.1">
    <property type="nucleotide sequence ID" value="NZ_LFZW01000001.1"/>
</dbReference>
<organism evidence="2 3">
    <name type="scientific">Peribacillus loiseleuriae</name>
    <dbReference type="NCBI Taxonomy" id="1679170"/>
    <lineage>
        <taxon>Bacteria</taxon>
        <taxon>Bacillati</taxon>
        <taxon>Bacillota</taxon>
        <taxon>Bacilli</taxon>
        <taxon>Bacillales</taxon>
        <taxon>Bacillaceae</taxon>
        <taxon>Peribacillus</taxon>
    </lineage>
</organism>
<evidence type="ECO:0000313" key="2">
    <source>
        <dbReference type="EMBL" id="KMY50767.1"/>
    </source>
</evidence>
<dbReference type="Pfam" id="PF11085">
    <property type="entry name" value="YqhR"/>
    <property type="match status" value="1"/>
</dbReference>
<dbReference type="Proteomes" id="UP000037146">
    <property type="component" value="Unassembled WGS sequence"/>
</dbReference>
<dbReference type="PATRIC" id="fig|1679170.3.peg.3551"/>
<reference evidence="3" key="1">
    <citation type="submission" date="2015-07" db="EMBL/GenBank/DDBJ databases">
        <title>Genome sequencing project for genomic taxonomy and phylogenomics of Bacillus-like bacteria.</title>
        <authorList>
            <person name="Liu B."/>
            <person name="Wang J."/>
            <person name="Zhu Y."/>
            <person name="Liu G."/>
            <person name="Chen Q."/>
            <person name="Chen Z."/>
            <person name="Lan J."/>
            <person name="Che J."/>
            <person name="Ge C."/>
            <person name="Shi H."/>
            <person name="Pan Z."/>
            <person name="Liu X."/>
        </authorList>
    </citation>
    <scope>NUCLEOTIDE SEQUENCE [LARGE SCALE GENOMIC DNA]</scope>
    <source>
        <strain evidence="3">FJAT-27997</strain>
    </source>
</reference>
<feature type="transmembrane region" description="Helical" evidence="1">
    <location>
        <begin position="133"/>
        <end position="155"/>
    </location>
</feature>
<dbReference type="EMBL" id="LFZW01000001">
    <property type="protein sequence ID" value="KMY50767.1"/>
    <property type="molecule type" value="Genomic_DNA"/>
</dbReference>
<keyword evidence="1" id="KW-0812">Transmembrane</keyword>
<dbReference type="InterPro" id="IPR024563">
    <property type="entry name" value="YqhR"/>
</dbReference>
<keyword evidence="1" id="KW-1133">Transmembrane helix</keyword>
<evidence type="ECO:0000256" key="1">
    <source>
        <dbReference type="SAM" id="Phobius"/>
    </source>
</evidence>
<comment type="caution">
    <text evidence="2">The sequence shown here is derived from an EMBL/GenBank/DDBJ whole genome shotgun (WGS) entry which is preliminary data.</text>
</comment>
<sequence>MSNEPKQVNGVVYRVSILKDVFVIGIYGGFLWCAVGLVAVFFHFMDVSPKFILTSWSDAAWIHTWLGAVMTLIIYSIVSIVFAYLYYALFRKVNHLSVGIVYGALLWLVFILILHPIFPDLPSFSKMTADTGITSICLFILYGVFVGYSISYEYGELQRALNRDKSEVGTN</sequence>
<dbReference type="AlphaFoldDB" id="A0A0K9GWX1"/>
<proteinExistence type="predicted"/>
<feature type="transmembrane region" description="Helical" evidence="1">
    <location>
        <begin position="21"/>
        <end position="45"/>
    </location>
</feature>
<feature type="transmembrane region" description="Helical" evidence="1">
    <location>
        <begin position="99"/>
        <end position="118"/>
    </location>
</feature>
<feature type="transmembrane region" description="Helical" evidence="1">
    <location>
        <begin position="65"/>
        <end position="87"/>
    </location>
</feature>
<keyword evidence="1" id="KW-0472">Membrane</keyword>